<name>A0A8H3CHF8_9AGAM</name>
<dbReference type="AlphaFoldDB" id="A0A8H3CHF8"/>
<organism evidence="1 2">
    <name type="scientific">Rhizoctonia solani</name>
    <dbReference type="NCBI Taxonomy" id="456999"/>
    <lineage>
        <taxon>Eukaryota</taxon>
        <taxon>Fungi</taxon>
        <taxon>Dikarya</taxon>
        <taxon>Basidiomycota</taxon>
        <taxon>Agaricomycotina</taxon>
        <taxon>Agaricomycetes</taxon>
        <taxon>Cantharellales</taxon>
        <taxon>Ceratobasidiaceae</taxon>
        <taxon>Rhizoctonia</taxon>
    </lineage>
</organism>
<comment type="caution">
    <text evidence="1">The sequence shown here is derived from an EMBL/GenBank/DDBJ whole genome shotgun (WGS) entry which is preliminary data.</text>
</comment>
<gene>
    <name evidence="1" type="ORF">RDB_LOCUS205783</name>
</gene>
<dbReference type="EMBL" id="CAJMWW010000658">
    <property type="protein sequence ID" value="CAE6480539.1"/>
    <property type="molecule type" value="Genomic_DNA"/>
</dbReference>
<dbReference type="Proteomes" id="UP000663841">
    <property type="component" value="Unassembled WGS sequence"/>
</dbReference>
<protein>
    <submittedName>
        <fullName evidence="1">Uncharacterized protein</fullName>
    </submittedName>
</protein>
<evidence type="ECO:0000313" key="1">
    <source>
        <dbReference type="EMBL" id="CAE6480539.1"/>
    </source>
</evidence>
<sequence>MSSFTVLHQLTTAYHLLHYLWNVIVGRHSTTRESSSMNSTLPQRCVLPIEILAYIVDQAVLPAAQSPPIPLNCTSFQPLVTPKSSFDAIRGLSGTNHWIRARTLARWFRIMVVRDGSDWDTVARMHISTHVV</sequence>
<evidence type="ECO:0000313" key="2">
    <source>
        <dbReference type="Proteomes" id="UP000663841"/>
    </source>
</evidence>
<reference evidence="1" key="1">
    <citation type="submission" date="2021-01" db="EMBL/GenBank/DDBJ databases">
        <authorList>
            <person name="Kaushik A."/>
        </authorList>
    </citation>
    <scope>NUCLEOTIDE SEQUENCE</scope>
    <source>
        <strain evidence="1">AG3-T5</strain>
    </source>
</reference>
<accession>A0A8H3CHF8</accession>
<proteinExistence type="predicted"/>